<evidence type="ECO:0000313" key="1">
    <source>
        <dbReference type="EMBL" id="MEL4457373.1"/>
    </source>
</evidence>
<evidence type="ECO:0000313" key="2">
    <source>
        <dbReference type="Proteomes" id="UP001474120"/>
    </source>
</evidence>
<protein>
    <submittedName>
        <fullName evidence="1">Uncharacterized protein</fullName>
    </submittedName>
</protein>
<comment type="caution">
    <text evidence="1">The sequence shown here is derived from an EMBL/GenBank/DDBJ whole genome shotgun (WGS) entry which is preliminary data.</text>
</comment>
<dbReference type="RefSeq" id="WP_342161536.1">
    <property type="nucleotide sequence ID" value="NZ_JBCDNA010000003.1"/>
</dbReference>
<name>A0ABU9L4M4_9FLAO</name>
<dbReference type="EMBL" id="JBCDNA010000003">
    <property type="protein sequence ID" value="MEL4457373.1"/>
    <property type="molecule type" value="Genomic_DNA"/>
</dbReference>
<accession>A0ABU9L4M4</accession>
<proteinExistence type="predicted"/>
<reference evidence="1 2" key="1">
    <citation type="submission" date="2024-04" db="EMBL/GenBank/DDBJ databases">
        <title>whole genome sequencing of Lutimonas vermicola strain IMCC1616.</title>
        <authorList>
            <person name="Bae S.S."/>
        </authorList>
    </citation>
    <scope>NUCLEOTIDE SEQUENCE [LARGE SCALE GENOMIC DNA]</scope>
    <source>
        <strain evidence="1 2">IMCC1616</strain>
    </source>
</reference>
<dbReference type="Proteomes" id="UP001474120">
    <property type="component" value="Unassembled WGS sequence"/>
</dbReference>
<organism evidence="1 2">
    <name type="scientific">Lutimonas vermicola</name>
    <dbReference type="NCBI Taxonomy" id="414288"/>
    <lineage>
        <taxon>Bacteria</taxon>
        <taxon>Pseudomonadati</taxon>
        <taxon>Bacteroidota</taxon>
        <taxon>Flavobacteriia</taxon>
        <taxon>Flavobacteriales</taxon>
        <taxon>Flavobacteriaceae</taxon>
        <taxon>Lutimonas</taxon>
    </lineage>
</organism>
<keyword evidence="2" id="KW-1185">Reference proteome</keyword>
<gene>
    <name evidence="1" type="ORF">AABB81_15815</name>
</gene>
<sequence>MKELEIEFEGGFRRASKFLTRKHGANFAILIDGLIYIYNQNLDKLVQTNDDQYSVKVSNGFLSRATGLGPDIVKRQMIKIEKIGLVTATKKGQGNTKHYTIHVEDINIYIKALESEFKIWFEQSLNYGKKEMSRSIEADKIKEEKRSRNFKATIDNLQKNNVKELNGLVQNQPTKLVKTNFPKKATPTVEERTEERKQDRIIETTTDPKNKIKNIVVNKVFSSEDDKGTYTILRDFNEKKVYQEEYEYFVKRFTDEELETKLEELRNQITEIDLNHIIFDSDEIGGICEDSFLEDITSDDIMMHIYDEICGLTRTFKRKQERERKNTKKPASKEISMSNWNKLKTKYNDLPSLKNQGKFFTSQKDQEDFYNLSEYRQEYVIESVSKMRDAATTASRPAIYIEEAMKDKLGEVYDPHARLSVAL</sequence>